<reference evidence="4" key="4">
    <citation type="journal article" date="2022" name="Microb. Genom.">
        <title>A global pangenome for the wheat fungal pathogen Pyrenophora tritici-repentis and prediction of effector protein structural homology.</title>
        <authorList>
            <person name="Moolhuijzen P.M."/>
            <person name="See P.T."/>
            <person name="Shi G."/>
            <person name="Powell H.R."/>
            <person name="Cockram J."/>
            <person name="Jorgensen L.N."/>
            <person name="Benslimane H."/>
            <person name="Strelkov S.E."/>
            <person name="Turner J."/>
            <person name="Liu Z."/>
            <person name="Moffat C.S."/>
        </authorList>
    </citation>
    <scope>NUCLEOTIDE SEQUENCE [LARGE SCALE GENOMIC DNA]</scope>
</reference>
<dbReference type="PANTHER" id="PTHR42085">
    <property type="entry name" value="F-BOX DOMAIN-CONTAINING PROTEIN"/>
    <property type="match status" value="1"/>
</dbReference>
<dbReference type="EMBL" id="NQIK02000006">
    <property type="protein sequence ID" value="KAF7568958.1"/>
    <property type="molecule type" value="Genomic_DNA"/>
</dbReference>
<dbReference type="PANTHER" id="PTHR42085:SF2">
    <property type="entry name" value="F-BOX DOMAIN-CONTAINING PROTEIN"/>
    <property type="match status" value="1"/>
</dbReference>
<dbReference type="EMBL" id="NRDI02000025">
    <property type="protein sequence ID" value="KAI1508578.1"/>
    <property type="molecule type" value="Genomic_DNA"/>
</dbReference>
<name>A0A2W1EZK9_9PLEO</name>
<protein>
    <submittedName>
        <fullName evidence="1">Uncharacterized protein</fullName>
    </submittedName>
</protein>
<evidence type="ECO:0000313" key="2">
    <source>
        <dbReference type="EMBL" id="KAI1508578.1"/>
    </source>
</evidence>
<dbReference type="InterPro" id="IPR038883">
    <property type="entry name" value="AN11006-like"/>
</dbReference>
<comment type="caution">
    <text evidence="1">The sequence shown here is derived from an EMBL/GenBank/DDBJ whole genome shotgun (WGS) entry which is preliminary data.</text>
</comment>
<reference evidence="2" key="3">
    <citation type="journal article" date="2022" name="bioRxiv">
        <title>A global pangenome for the wheat fungal pathogen Pyrenophora tritici-repentis and prediction of effector protein structural homology.</title>
        <authorList>
            <person name="Moolhuijzen P."/>
            <person name="See P.T."/>
            <person name="Shi G."/>
            <person name="Powell H.R."/>
            <person name="Cockram J."/>
            <person name="Jorgensen L.N."/>
            <person name="Benslimane H."/>
            <person name="Strelkov S.E."/>
            <person name="Turner J."/>
            <person name="Liu Z."/>
            <person name="Moffat C.S."/>
        </authorList>
    </citation>
    <scope>NUCLEOTIDE SEQUENCE</scope>
    <source>
        <strain evidence="2">86-124</strain>
    </source>
</reference>
<accession>A0A2W1EZK9</accession>
<proteinExistence type="predicted"/>
<dbReference type="Proteomes" id="UP000245464">
    <property type="component" value="Chromosome 6"/>
</dbReference>
<evidence type="ECO:0000313" key="3">
    <source>
        <dbReference type="Proteomes" id="UP000245464"/>
    </source>
</evidence>
<dbReference type="OMA" id="QNINDFR"/>
<evidence type="ECO:0000313" key="1">
    <source>
        <dbReference type="EMBL" id="KAF7568958.1"/>
    </source>
</evidence>
<gene>
    <name evidence="2" type="ORF">Ptr86124_012530</name>
    <name evidence="1" type="ORF">PtrM4_113730</name>
</gene>
<sequence length="333" mass="39154">MASTSTPIDPTIPAPFPFLKLPSEIRVKIYKYFVVVGKVFYSPNIRERSGYLRFWGCKKYATPSLSIFLVCKLIHKEAEYEYLTKNLFVLPQTFSFAQNARQPRPCFSAQSKNLKNLSISYTQRHDIPFMMGSSSWNQLDSSRNPGVHNMYHRFKSSFHFSRMLEAHHYSHDSLAREWRGASQRLLSIQCQLDKLELDVSEAFCPIVCCRVFDFAPDFLRQWNPKRIRAIGVLRGEEKKALARIKTYLAPPGKFSRRRDIKSTVKEEYSENDRFWDMSLDPPAWAVLERSTTITVERHPRRWDDVWNTEDPLEEPEEEDAWTWFLRQQANGHL</sequence>
<evidence type="ECO:0000313" key="4">
    <source>
        <dbReference type="Proteomes" id="UP000249757"/>
    </source>
</evidence>
<keyword evidence="4" id="KW-1185">Reference proteome</keyword>
<dbReference type="AlphaFoldDB" id="A0A2W1EZK9"/>
<organism evidence="1 3">
    <name type="scientific">Pyrenophora tritici-repentis</name>
    <dbReference type="NCBI Taxonomy" id="45151"/>
    <lineage>
        <taxon>Eukaryota</taxon>
        <taxon>Fungi</taxon>
        <taxon>Dikarya</taxon>
        <taxon>Ascomycota</taxon>
        <taxon>Pezizomycotina</taxon>
        <taxon>Dothideomycetes</taxon>
        <taxon>Pleosporomycetidae</taxon>
        <taxon>Pleosporales</taxon>
        <taxon>Pleosporineae</taxon>
        <taxon>Pleosporaceae</taxon>
        <taxon>Pyrenophora</taxon>
    </lineage>
</organism>
<dbReference type="Proteomes" id="UP000249757">
    <property type="component" value="Unassembled WGS sequence"/>
</dbReference>
<dbReference type="OrthoDB" id="62952at2759"/>
<reference evidence="1" key="1">
    <citation type="journal article" date="2018" name="BMC Genomics">
        <title>Comparative genomics of the wheat fungal pathogen Pyrenophora tritici-repentis reveals chromosomal variations and genome plasticity.</title>
        <authorList>
            <person name="Moolhuijzen P."/>
            <person name="See P.T."/>
            <person name="Hane J.K."/>
            <person name="Shi G."/>
            <person name="Liu Z."/>
            <person name="Oliver R.P."/>
            <person name="Moffat C.S."/>
        </authorList>
    </citation>
    <scope>NUCLEOTIDE SEQUENCE [LARGE SCALE GENOMIC DNA]</scope>
    <source>
        <strain evidence="1">M4</strain>
    </source>
</reference>
<reference evidence="2" key="2">
    <citation type="submission" date="2021-05" db="EMBL/GenBank/DDBJ databases">
        <authorList>
            <person name="Moolhuijzen P.M."/>
            <person name="Moffat C.S."/>
        </authorList>
    </citation>
    <scope>NUCLEOTIDE SEQUENCE</scope>
    <source>
        <strain evidence="2">86-124</strain>
    </source>
</reference>